<dbReference type="PANTHER" id="PTHR10412">
    <property type="entry name" value="MANNOSYL-OLIGOSACCHARIDE GLUCOSIDASE"/>
    <property type="match status" value="1"/>
</dbReference>
<dbReference type="AlphaFoldDB" id="F3QTG2"/>
<evidence type="ECO:0000313" key="6">
    <source>
        <dbReference type="Proteomes" id="UP000005546"/>
    </source>
</evidence>
<evidence type="ECO:0000259" key="4">
    <source>
        <dbReference type="Pfam" id="PF22422"/>
    </source>
</evidence>
<evidence type="ECO:0000256" key="3">
    <source>
        <dbReference type="ARBA" id="ARBA00023295"/>
    </source>
</evidence>
<dbReference type="STRING" id="762982.HMPREF9442_01480"/>
<proteinExistence type="inferred from homology"/>
<dbReference type="InterPro" id="IPR012341">
    <property type="entry name" value="6hp_glycosidase-like_sf"/>
</dbReference>
<accession>F3QTG2</accession>
<reference evidence="5 6" key="1">
    <citation type="submission" date="2011-02" db="EMBL/GenBank/DDBJ databases">
        <authorList>
            <person name="Weinstock G."/>
            <person name="Sodergren E."/>
            <person name="Clifton S."/>
            <person name="Fulton L."/>
            <person name="Fulton B."/>
            <person name="Courtney L."/>
            <person name="Fronick C."/>
            <person name="Harrison M."/>
            <person name="Strong C."/>
            <person name="Farmer C."/>
            <person name="Delahaunty K."/>
            <person name="Markovic C."/>
            <person name="Hall O."/>
            <person name="Minx P."/>
            <person name="Tomlinson C."/>
            <person name="Mitreva M."/>
            <person name="Hou S."/>
            <person name="Chen J."/>
            <person name="Wollam A."/>
            <person name="Pepin K.H."/>
            <person name="Johnson M."/>
            <person name="Bhonagiri V."/>
            <person name="Zhang X."/>
            <person name="Suruliraj S."/>
            <person name="Warren W."/>
            <person name="Chinwalla A."/>
            <person name="Mardis E.R."/>
            <person name="Wilson R.K."/>
        </authorList>
    </citation>
    <scope>NUCLEOTIDE SEQUENCE [LARGE SCALE GENOMIC DNA]</scope>
    <source>
        <strain evidence="5 6">YIT 11841</strain>
    </source>
</reference>
<evidence type="ECO:0000256" key="2">
    <source>
        <dbReference type="ARBA" id="ARBA00022801"/>
    </source>
</evidence>
<dbReference type="SUPFAM" id="SSF48208">
    <property type="entry name" value="Six-hairpin glycosidases"/>
    <property type="match status" value="1"/>
</dbReference>
<dbReference type="Proteomes" id="UP000005546">
    <property type="component" value="Unassembled WGS sequence"/>
</dbReference>
<dbReference type="GO" id="GO:0006487">
    <property type="term" value="P:protein N-linked glycosylation"/>
    <property type="evidence" value="ECO:0007669"/>
    <property type="project" value="TreeGrafter"/>
</dbReference>
<comment type="caution">
    <text evidence="5">The sequence shown here is derived from an EMBL/GenBank/DDBJ whole genome shotgun (WGS) entry which is preliminary data.</text>
</comment>
<dbReference type="Gene3D" id="1.50.10.10">
    <property type="match status" value="1"/>
</dbReference>
<sequence>MQGRLRLALYCFAPGLSSVYDTGAYPSVFGAKLFGNVPEERFLCLQNKRCDMMGLKSVLFSGILLSAMAVGVQAKPETGSGLDKSLLPQPVYSPEPGFVDLYWAAWDLAWGRVKHQDGIPQSPYMDENLWDDTIWIWDTEFMVLFCRYAPSLFPGIQSLDNFYKTILDGDSVSLKIWHPDNPPFFAWVEYEYYKMTGDKRRLEYVLEDNRYLQRHYRWFEELKRGGSRFSKMPVMLERREKGYLWGDVQSGMDNTPRGRGCDGEMLWMDALAQQALAALYIERIAEVLDDPSTAKEFAGEYAVKKDLLNKYYWDAEDGFYYDIEEATGDFVKVRTPAVYWAMLAEVPGRKQAARLVEYAQDENEFGGQYPWPSVSRSDKDYNGKVGDYWRGGVWLPLAYMSTKALETYGYHDVAHENACRLLAQMSETYKTFAPHSIWECYSPSAARPGQRVDGENLTLVAQDFCGWSALGPISLFIENVLGFYNIDATARLVEWHKTGWGEQGIRNLRFGDVQTDIVADGDTVRVVSDKEYVLKVNGKKYRVKAGTQTFTLK</sequence>
<evidence type="ECO:0000313" key="5">
    <source>
        <dbReference type="EMBL" id="EGG54687.1"/>
    </source>
</evidence>
<name>F3QTG2_9BACT</name>
<dbReference type="eggNOG" id="COG3408">
    <property type="taxonomic scope" value="Bacteria"/>
</dbReference>
<keyword evidence="2" id="KW-0378">Hydrolase</keyword>
<protein>
    <submittedName>
        <fullName evidence="5">Alpha,alpha-trehalase</fullName>
    </submittedName>
</protein>
<organism evidence="5 6">
    <name type="scientific">Paraprevotella xylaniphila YIT 11841</name>
    <dbReference type="NCBI Taxonomy" id="762982"/>
    <lineage>
        <taxon>Bacteria</taxon>
        <taxon>Pseudomonadati</taxon>
        <taxon>Bacteroidota</taxon>
        <taxon>Bacteroidia</taxon>
        <taxon>Bacteroidales</taxon>
        <taxon>Prevotellaceae</taxon>
        <taxon>Paraprevotella</taxon>
    </lineage>
</organism>
<gene>
    <name evidence="5" type="ORF">HMPREF9442_01480</name>
</gene>
<dbReference type="HOGENOM" id="CLU_025779_0_0_10"/>
<keyword evidence="3" id="KW-0326">Glycosidase</keyword>
<dbReference type="InterPro" id="IPR054491">
    <property type="entry name" value="MGH1-like_GH"/>
</dbReference>
<evidence type="ECO:0000256" key="1">
    <source>
        <dbReference type="ARBA" id="ARBA00010833"/>
    </source>
</evidence>
<dbReference type="GO" id="GO:0009311">
    <property type="term" value="P:oligosaccharide metabolic process"/>
    <property type="evidence" value="ECO:0007669"/>
    <property type="project" value="InterPro"/>
</dbReference>
<feature type="domain" description="Mannosylglycerate hydrolase MGH1-like glycoside hydrolase" evidence="4">
    <location>
        <begin position="181"/>
        <end position="445"/>
    </location>
</feature>
<comment type="similarity">
    <text evidence="1">Belongs to the glycosyl hydrolase 63 family.</text>
</comment>
<dbReference type="EMBL" id="AFBR01000036">
    <property type="protein sequence ID" value="EGG54687.1"/>
    <property type="molecule type" value="Genomic_DNA"/>
</dbReference>
<dbReference type="GO" id="GO:0004573">
    <property type="term" value="F:Glc3Man9GlcNAc2 oligosaccharide glucosidase activity"/>
    <property type="evidence" value="ECO:0007669"/>
    <property type="project" value="InterPro"/>
</dbReference>
<dbReference type="InterPro" id="IPR004888">
    <property type="entry name" value="Glycoside_hydrolase_63"/>
</dbReference>
<dbReference type="Pfam" id="PF22422">
    <property type="entry name" value="MGH1-like_GH"/>
    <property type="match status" value="1"/>
</dbReference>
<dbReference type="InterPro" id="IPR008928">
    <property type="entry name" value="6-hairpin_glycosidase_sf"/>
</dbReference>
<keyword evidence="6" id="KW-1185">Reference proteome</keyword>
<dbReference type="OrthoDB" id="9781878at2"/>
<dbReference type="PANTHER" id="PTHR10412:SF11">
    <property type="entry name" value="MANNOSYL-OLIGOSACCHARIDE GLUCOSIDASE"/>
    <property type="match status" value="1"/>
</dbReference>